<dbReference type="AlphaFoldDB" id="A0A1F4NRE6"/>
<keyword evidence="1" id="KW-0812">Transmembrane</keyword>
<reference evidence="2 3" key="1">
    <citation type="journal article" date="2016" name="Nat. Commun.">
        <title>Thousands of microbial genomes shed light on interconnected biogeochemical processes in an aquifer system.</title>
        <authorList>
            <person name="Anantharaman K."/>
            <person name="Brown C.T."/>
            <person name="Hug L.A."/>
            <person name="Sharon I."/>
            <person name="Castelle C.J."/>
            <person name="Probst A.J."/>
            <person name="Thomas B.C."/>
            <person name="Singh A."/>
            <person name="Wilkins M.J."/>
            <person name="Karaoz U."/>
            <person name="Brodie E.L."/>
            <person name="Williams K.H."/>
            <person name="Hubbard S.S."/>
            <person name="Banfield J.F."/>
        </authorList>
    </citation>
    <scope>NUCLEOTIDE SEQUENCE [LARGE SCALE GENOMIC DNA]</scope>
</reference>
<evidence type="ECO:0000313" key="3">
    <source>
        <dbReference type="Proteomes" id="UP000176651"/>
    </source>
</evidence>
<comment type="caution">
    <text evidence="2">The sequence shown here is derived from an EMBL/GenBank/DDBJ whole genome shotgun (WGS) entry which is preliminary data.</text>
</comment>
<protein>
    <recommendedName>
        <fullName evidence="4">Dockerin domain-containing protein</fullName>
    </recommendedName>
</protein>
<dbReference type="Proteomes" id="UP000176651">
    <property type="component" value="Unassembled WGS sequence"/>
</dbReference>
<gene>
    <name evidence="2" type="ORF">A2V68_02440</name>
</gene>
<sequence>MNAYQFDLGETSMPRRRNTWFKLGAFVAGTAVVAALLVYSGGFDAVLKFLGVGASGIYEVTLTNNNQWLGAEYSSDDWIVGAPIMDGVDIFASFSAAPADPHLDAAQRGLVLPTYSSPADPGGEIFLNHMYISPTVDLTLDAVWLSAIEVTDFTPEGSSISYSYRWAASLGGLDGKSFTPLDPSVVNSLSGDVRVATAIIEQSVAQYVQIKFVFGEVADPLNARPAVYAVSFQYKDTSELSESELASFSATAVVRMVSIQYQPLNAPKSADIDIISSELDERIVHSVKNVDLSERLSYSFETELPGGAYAVAVSAPGIKTIVMPFMADSSPNIAVDLGSFETSIGQATGADLNGDGVVNSLDLQILLSQFAS</sequence>
<dbReference type="STRING" id="1798535.A2V68_02440"/>
<keyword evidence="1" id="KW-0472">Membrane</keyword>
<dbReference type="EMBL" id="META01000005">
    <property type="protein sequence ID" value="OGB74065.1"/>
    <property type="molecule type" value="Genomic_DNA"/>
</dbReference>
<evidence type="ECO:0000313" key="2">
    <source>
        <dbReference type="EMBL" id="OGB74065.1"/>
    </source>
</evidence>
<keyword evidence="1" id="KW-1133">Transmembrane helix</keyword>
<feature type="transmembrane region" description="Helical" evidence="1">
    <location>
        <begin position="20"/>
        <end position="39"/>
    </location>
</feature>
<proteinExistence type="predicted"/>
<evidence type="ECO:0008006" key="4">
    <source>
        <dbReference type="Google" id="ProtNLM"/>
    </source>
</evidence>
<accession>A0A1F4NRE6</accession>
<name>A0A1F4NRE6_UNCK3</name>
<organism evidence="2 3">
    <name type="scientific">candidate division Kazan bacterium RBG_13_50_9</name>
    <dbReference type="NCBI Taxonomy" id="1798535"/>
    <lineage>
        <taxon>Bacteria</taxon>
        <taxon>Bacteria division Kazan-3B-28</taxon>
    </lineage>
</organism>
<evidence type="ECO:0000256" key="1">
    <source>
        <dbReference type="SAM" id="Phobius"/>
    </source>
</evidence>